<evidence type="ECO:0000256" key="2">
    <source>
        <dbReference type="SAM" id="Phobius"/>
    </source>
</evidence>
<accession>A0ABP8Y4I2</accession>
<keyword evidence="2" id="KW-0472">Membrane</keyword>
<reference evidence="4" key="1">
    <citation type="journal article" date="2019" name="Int. J. Syst. Evol. Microbiol.">
        <title>The Global Catalogue of Microorganisms (GCM) 10K type strain sequencing project: providing services to taxonomists for standard genome sequencing and annotation.</title>
        <authorList>
            <consortium name="The Broad Institute Genomics Platform"/>
            <consortium name="The Broad Institute Genome Sequencing Center for Infectious Disease"/>
            <person name="Wu L."/>
            <person name="Ma J."/>
        </authorList>
    </citation>
    <scope>NUCLEOTIDE SEQUENCE [LARGE SCALE GENOMIC DNA]</scope>
    <source>
        <strain evidence="4">JCM 18961</strain>
    </source>
</reference>
<feature type="transmembrane region" description="Helical" evidence="2">
    <location>
        <begin position="158"/>
        <end position="177"/>
    </location>
</feature>
<evidence type="ECO:0000256" key="1">
    <source>
        <dbReference type="SAM" id="MobiDB-lite"/>
    </source>
</evidence>
<feature type="transmembrane region" description="Helical" evidence="2">
    <location>
        <begin position="101"/>
        <end position="122"/>
    </location>
</feature>
<dbReference type="Proteomes" id="UP001500556">
    <property type="component" value="Unassembled WGS sequence"/>
</dbReference>
<feature type="transmembrane region" description="Helical" evidence="2">
    <location>
        <begin position="45"/>
        <end position="66"/>
    </location>
</feature>
<feature type="region of interest" description="Disordered" evidence="1">
    <location>
        <begin position="1"/>
        <end position="22"/>
    </location>
</feature>
<evidence type="ECO:0000313" key="3">
    <source>
        <dbReference type="EMBL" id="GAA4719326.1"/>
    </source>
</evidence>
<feature type="transmembrane region" description="Helical" evidence="2">
    <location>
        <begin position="72"/>
        <end position="89"/>
    </location>
</feature>
<proteinExistence type="predicted"/>
<dbReference type="RefSeq" id="WP_345502336.1">
    <property type="nucleotide sequence ID" value="NZ_BAABLO010000004.1"/>
</dbReference>
<comment type="caution">
    <text evidence="3">The sequence shown here is derived from an EMBL/GenBank/DDBJ whole genome shotgun (WGS) entry which is preliminary data.</text>
</comment>
<keyword evidence="4" id="KW-1185">Reference proteome</keyword>
<dbReference type="EMBL" id="BAABLO010000004">
    <property type="protein sequence ID" value="GAA4719326.1"/>
    <property type="molecule type" value="Genomic_DNA"/>
</dbReference>
<evidence type="ECO:0000313" key="4">
    <source>
        <dbReference type="Proteomes" id="UP001500556"/>
    </source>
</evidence>
<feature type="compositionally biased region" description="Pro residues" evidence="1">
    <location>
        <begin position="9"/>
        <end position="22"/>
    </location>
</feature>
<keyword evidence="2" id="KW-0812">Transmembrane</keyword>
<organism evidence="3 4">
    <name type="scientific">Pedococcus ginsenosidimutans</name>
    <dbReference type="NCBI Taxonomy" id="490570"/>
    <lineage>
        <taxon>Bacteria</taxon>
        <taxon>Bacillati</taxon>
        <taxon>Actinomycetota</taxon>
        <taxon>Actinomycetes</taxon>
        <taxon>Micrococcales</taxon>
        <taxon>Intrasporangiaceae</taxon>
        <taxon>Pedococcus</taxon>
    </lineage>
</organism>
<sequence>MSTTDNLIPDPPRASVPTPSPAPVLPEVGPFDASGLYAQARPVEIVSRGILFSLAAVPLGMAVAVLIWELGFVASISSFVIAGAAAALYTKGATRTPNRGLVPLVLVVLGGVALSFFAVVAADLVDFYNTPQGQSLGYPSVVDFVSANLFTGNVLSGYGSQAVMFVLFAALGVFGTVRRLVRARQA</sequence>
<name>A0ABP8Y4I2_9MICO</name>
<protein>
    <submittedName>
        <fullName evidence="3">Uncharacterized protein</fullName>
    </submittedName>
</protein>
<keyword evidence="2" id="KW-1133">Transmembrane helix</keyword>
<gene>
    <name evidence="3" type="ORF">GCM10025782_15820</name>
</gene>